<dbReference type="SUPFAM" id="SSF49899">
    <property type="entry name" value="Concanavalin A-like lectins/glucanases"/>
    <property type="match status" value="1"/>
</dbReference>
<dbReference type="AlphaFoldDB" id="A0AAY5KZK2"/>
<dbReference type="KEGG" id="els:105026842"/>
<evidence type="ECO:0000313" key="4">
    <source>
        <dbReference type="Proteomes" id="UP000265140"/>
    </source>
</evidence>
<evidence type="ECO:0000259" key="2">
    <source>
        <dbReference type="PROSITE" id="PS50824"/>
    </source>
</evidence>
<dbReference type="Ensembl" id="ENSELUT00000109700.1">
    <property type="protein sequence ID" value="ENSELUP00000094528.1"/>
    <property type="gene ID" value="ENSELUG00000040264.1"/>
</dbReference>
<dbReference type="InterPro" id="IPR011029">
    <property type="entry name" value="DEATH-like_dom_sf"/>
</dbReference>
<dbReference type="GeneTree" id="ENSGT00970000193390"/>
<reference evidence="3 4" key="1">
    <citation type="submission" date="2020-02" db="EMBL/GenBank/DDBJ databases">
        <title>Esox lucius (northern pike) genome, fEsoLuc1, primary haplotype.</title>
        <authorList>
            <person name="Myers G."/>
            <person name="Karagic N."/>
            <person name="Meyer A."/>
            <person name="Pippel M."/>
            <person name="Reichard M."/>
            <person name="Winkler S."/>
            <person name="Tracey A."/>
            <person name="Sims Y."/>
            <person name="Howe K."/>
            <person name="Rhie A."/>
            <person name="Formenti G."/>
            <person name="Durbin R."/>
            <person name="Fedrigo O."/>
            <person name="Jarvis E.D."/>
        </authorList>
    </citation>
    <scope>NUCLEOTIDE SEQUENCE [LARGE SCALE GENOMIC DNA]</scope>
</reference>
<evidence type="ECO:0008006" key="5">
    <source>
        <dbReference type="Google" id="ProtNLM"/>
    </source>
</evidence>
<protein>
    <recommendedName>
        <fullName evidence="5">B30.2/SPRY domain-containing protein</fullName>
    </recommendedName>
</protein>
<dbReference type="Pfam" id="PF13765">
    <property type="entry name" value="PRY"/>
    <property type="match status" value="1"/>
</dbReference>
<name>A0AAY5KZK2_ESOLU</name>
<reference evidence="3" key="3">
    <citation type="submission" date="2025-09" db="UniProtKB">
        <authorList>
            <consortium name="Ensembl"/>
        </authorList>
    </citation>
    <scope>IDENTIFICATION</scope>
</reference>
<dbReference type="Pfam" id="PF00622">
    <property type="entry name" value="SPRY"/>
    <property type="match status" value="1"/>
</dbReference>
<dbReference type="Proteomes" id="UP000265140">
    <property type="component" value="Chromosome 9"/>
</dbReference>
<dbReference type="Pfam" id="PF02758">
    <property type="entry name" value="PYRIN"/>
    <property type="match status" value="1"/>
</dbReference>
<sequence>MKSAPDMLLKALSELDLKELKTFQWHVVNSDLGDLTNMPKGCLENTDRLDTVDKIMQNYGSSIAVKITKMVLEKIHRSDIAKTLESDPLTEEPVKKKNKIIDEGNVSELKDRLRYDLKLLQNKFEKCENISDCNNRMTQHNKNQLETTERRIEEEFEKLYEFLRIQKKERLAALNKEEVEKGITIGENNYKIQEQITSLQTTIHAVEEDLQKSTNEFLESYKDTQHKIETLFALPEPQLISGALIDVAQHLGNLQFQVWEQMRLIVKHSPVILDPNTAASTLRLSDNLTGVQHTAIEQEQIPDNPERFLQYAKVLGSVGYEKGSQKHSWEVEVGDQPEWNLGLAKESVNRKGEDLPASPEYGFWTIMKRGKKYTNGTGKALNLKSRPQRIRIQLHYDLGELSFYDSKDNTHIYTYKTKFTERVYPYISVWKIKDASNNELQICHSEISVTVKSCL</sequence>
<evidence type="ECO:0000313" key="3">
    <source>
        <dbReference type="Ensembl" id="ENSELUP00000094528.1"/>
    </source>
</evidence>
<dbReference type="SUPFAM" id="SSF47986">
    <property type="entry name" value="DEATH domain"/>
    <property type="match status" value="1"/>
</dbReference>
<proteinExistence type="predicted"/>
<dbReference type="RefSeq" id="XP_010896891.1">
    <property type="nucleotide sequence ID" value="XM_010898589.3"/>
</dbReference>
<dbReference type="GeneID" id="105026842"/>
<dbReference type="SMART" id="SM00589">
    <property type="entry name" value="PRY"/>
    <property type="match status" value="1"/>
</dbReference>
<dbReference type="SMART" id="SM01289">
    <property type="entry name" value="PYRIN"/>
    <property type="match status" value="1"/>
</dbReference>
<evidence type="ECO:0000259" key="1">
    <source>
        <dbReference type="PROSITE" id="PS50188"/>
    </source>
</evidence>
<dbReference type="InterPro" id="IPR001870">
    <property type="entry name" value="B30.2/SPRY"/>
</dbReference>
<dbReference type="PRINTS" id="PR01407">
    <property type="entry name" value="BUTYPHLNCDUF"/>
</dbReference>
<dbReference type="SMART" id="SM00449">
    <property type="entry name" value="SPRY"/>
    <property type="match status" value="1"/>
</dbReference>
<dbReference type="Gene3D" id="1.10.533.10">
    <property type="entry name" value="Death Domain, Fas"/>
    <property type="match status" value="1"/>
</dbReference>
<dbReference type="Gene3D" id="2.60.120.920">
    <property type="match status" value="1"/>
</dbReference>
<feature type="domain" description="Pyrin" evidence="2">
    <location>
        <begin position="1"/>
        <end position="90"/>
    </location>
</feature>
<feature type="domain" description="B30.2/SPRY" evidence="1">
    <location>
        <begin position="251"/>
        <end position="449"/>
    </location>
</feature>
<dbReference type="InterPro" id="IPR003877">
    <property type="entry name" value="SPRY_dom"/>
</dbReference>
<keyword evidence="4" id="KW-1185">Reference proteome</keyword>
<organism evidence="3 4">
    <name type="scientific">Esox lucius</name>
    <name type="common">Northern pike</name>
    <dbReference type="NCBI Taxonomy" id="8010"/>
    <lineage>
        <taxon>Eukaryota</taxon>
        <taxon>Metazoa</taxon>
        <taxon>Chordata</taxon>
        <taxon>Craniata</taxon>
        <taxon>Vertebrata</taxon>
        <taxon>Euteleostomi</taxon>
        <taxon>Actinopterygii</taxon>
        <taxon>Neopterygii</taxon>
        <taxon>Teleostei</taxon>
        <taxon>Protacanthopterygii</taxon>
        <taxon>Esociformes</taxon>
        <taxon>Esocidae</taxon>
        <taxon>Esox</taxon>
    </lineage>
</organism>
<accession>A0AAY5KZK2</accession>
<dbReference type="InterPro" id="IPR003879">
    <property type="entry name" value="Butyrophylin_SPRY"/>
</dbReference>
<dbReference type="InterPro" id="IPR013320">
    <property type="entry name" value="ConA-like_dom_sf"/>
</dbReference>
<dbReference type="InterPro" id="IPR006574">
    <property type="entry name" value="PRY"/>
</dbReference>
<dbReference type="FunFam" id="2.60.120.920:FF:000004">
    <property type="entry name" value="Butyrophilin subfamily 1 member A1"/>
    <property type="match status" value="1"/>
</dbReference>
<dbReference type="InterPro" id="IPR050143">
    <property type="entry name" value="TRIM/RBCC"/>
</dbReference>
<dbReference type="PANTHER" id="PTHR24103">
    <property type="entry name" value="E3 UBIQUITIN-PROTEIN LIGASE TRIM"/>
    <property type="match status" value="1"/>
</dbReference>
<dbReference type="PROSITE" id="PS50188">
    <property type="entry name" value="B302_SPRY"/>
    <property type="match status" value="1"/>
</dbReference>
<dbReference type="PROSITE" id="PS50824">
    <property type="entry name" value="DAPIN"/>
    <property type="match status" value="1"/>
</dbReference>
<dbReference type="InterPro" id="IPR043136">
    <property type="entry name" value="B30.2/SPRY_sf"/>
</dbReference>
<reference evidence="3" key="2">
    <citation type="submission" date="2025-08" db="UniProtKB">
        <authorList>
            <consortium name="Ensembl"/>
        </authorList>
    </citation>
    <scope>IDENTIFICATION</scope>
</reference>
<dbReference type="InterPro" id="IPR004020">
    <property type="entry name" value="DAPIN"/>
</dbReference>